<accession>A0A673CSW4</accession>
<dbReference type="Pfam" id="PF15807">
    <property type="entry name" value="MAP17"/>
    <property type="match status" value="1"/>
</dbReference>
<comment type="similarity">
    <text evidence="5">Belongs to the PDZK1-interacting protein 1/SMIM24 family.</text>
</comment>
<reference evidence="7" key="2">
    <citation type="submission" date="2025-08" db="UniProtKB">
        <authorList>
            <consortium name="Ensembl"/>
        </authorList>
    </citation>
    <scope>IDENTIFICATION</scope>
</reference>
<keyword evidence="2 6" id="KW-0812">Transmembrane</keyword>
<sequence length="95" mass="10440">MQTHMLQTKQQTSYGKSLFITLCLLCACSGMQTGVRVTVGSQSVTLQPWLVGLTAVVGFLFIVFIVLIDIKENPELQSSLISPQILEEQSILTQP</sequence>
<name>A0A673CSW4_9TELE</name>
<dbReference type="InParanoid" id="A0A673CSW4"/>
<reference evidence="7" key="3">
    <citation type="submission" date="2025-09" db="UniProtKB">
        <authorList>
            <consortium name="Ensembl"/>
        </authorList>
    </citation>
    <scope>IDENTIFICATION</scope>
</reference>
<keyword evidence="4 6" id="KW-0472">Membrane</keyword>
<dbReference type="GO" id="GO:0016020">
    <property type="term" value="C:membrane"/>
    <property type="evidence" value="ECO:0007669"/>
    <property type="project" value="UniProtKB-SubCell"/>
</dbReference>
<dbReference type="InterPro" id="IPR031627">
    <property type="entry name" value="PDZK1IP1/SMIM24"/>
</dbReference>
<evidence type="ECO:0000313" key="8">
    <source>
        <dbReference type="Proteomes" id="UP000472271"/>
    </source>
</evidence>
<proteinExistence type="inferred from homology"/>
<feature type="transmembrane region" description="Helical" evidence="6">
    <location>
        <begin position="46"/>
        <end position="68"/>
    </location>
</feature>
<keyword evidence="8" id="KW-1185">Reference proteome</keyword>
<keyword evidence="3 6" id="KW-1133">Transmembrane helix</keyword>
<evidence type="ECO:0000256" key="3">
    <source>
        <dbReference type="ARBA" id="ARBA00022989"/>
    </source>
</evidence>
<evidence type="ECO:0000256" key="4">
    <source>
        <dbReference type="ARBA" id="ARBA00023136"/>
    </source>
</evidence>
<evidence type="ECO:0000256" key="2">
    <source>
        <dbReference type="ARBA" id="ARBA00022692"/>
    </source>
</evidence>
<organism evidence="7 8">
    <name type="scientific">Sphaeramia orbicularis</name>
    <name type="common">orbiculate cardinalfish</name>
    <dbReference type="NCBI Taxonomy" id="375764"/>
    <lineage>
        <taxon>Eukaryota</taxon>
        <taxon>Metazoa</taxon>
        <taxon>Chordata</taxon>
        <taxon>Craniata</taxon>
        <taxon>Vertebrata</taxon>
        <taxon>Euteleostomi</taxon>
        <taxon>Actinopterygii</taxon>
        <taxon>Neopterygii</taxon>
        <taxon>Teleostei</taxon>
        <taxon>Neoteleostei</taxon>
        <taxon>Acanthomorphata</taxon>
        <taxon>Gobiaria</taxon>
        <taxon>Kurtiformes</taxon>
        <taxon>Apogonoidei</taxon>
        <taxon>Apogonidae</taxon>
        <taxon>Apogoninae</taxon>
        <taxon>Sphaeramia</taxon>
    </lineage>
</organism>
<dbReference type="Proteomes" id="UP000472271">
    <property type="component" value="Chromosome 4"/>
</dbReference>
<evidence type="ECO:0000256" key="5">
    <source>
        <dbReference type="ARBA" id="ARBA00049650"/>
    </source>
</evidence>
<dbReference type="AlphaFoldDB" id="A0A673CSW4"/>
<dbReference type="Ensembl" id="ENSSORT00005056927.1">
    <property type="protein sequence ID" value="ENSSORP00005055642.1"/>
    <property type="gene ID" value="ENSSORG00005024826.1"/>
</dbReference>
<protein>
    <submittedName>
        <fullName evidence="7">Uncharacterized protein</fullName>
    </submittedName>
</protein>
<comment type="subcellular location">
    <subcellularLocation>
        <location evidence="1">Membrane</location>
        <topology evidence="1">Single-pass membrane protein</topology>
    </subcellularLocation>
</comment>
<evidence type="ECO:0000313" key="7">
    <source>
        <dbReference type="Ensembl" id="ENSSORP00005055642.1"/>
    </source>
</evidence>
<evidence type="ECO:0000256" key="1">
    <source>
        <dbReference type="ARBA" id="ARBA00004167"/>
    </source>
</evidence>
<evidence type="ECO:0000256" key="6">
    <source>
        <dbReference type="SAM" id="Phobius"/>
    </source>
</evidence>
<reference evidence="7" key="1">
    <citation type="submission" date="2019-06" db="EMBL/GenBank/DDBJ databases">
        <authorList>
            <consortium name="Wellcome Sanger Institute Data Sharing"/>
        </authorList>
    </citation>
    <scope>NUCLEOTIDE SEQUENCE [LARGE SCALE GENOMIC DNA]</scope>
</reference>